<feature type="transmembrane region" description="Helical" evidence="1">
    <location>
        <begin position="317"/>
        <end position="337"/>
    </location>
</feature>
<feature type="transmembrane region" description="Helical" evidence="1">
    <location>
        <begin position="204"/>
        <end position="223"/>
    </location>
</feature>
<reference evidence="4" key="1">
    <citation type="journal article" date="2019" name="Int. J. Syst. Evol. Microbiol.">
        <title>The Global Catalogue of Microorganisms (GCM) 10K type strain sequencing project: providing services to taxonomists for standard genome sequencing and annotation.</title>
        <authorList>
            <consortium name="The Broad Institute Genomics Platform"/>
            <consortium name="The Broad Institute Genome Sequencing Center for Infectious Disease"/>
            <person name="Wu L."/>
            <person name="Ma J."/>
        </authorList>
    </citation>
    <scope>NUCLEOTIDE SEQUENCE [LARGE SCALE GENOMIC DNA]</scope>
    <source>
        <strain evidence="4">JCM 16014</strain>
    </source>
</reference>
<comment type="caution">
    <text evidence="3">The sequence shown here is derived from an EMBL/GenBank/DDBJ whole genome shotgun (WGS) entry which is preliminary data.</text>
</comment>
<proteinExistence type="predicted"/>
<protein>
    <recommendedName>
        <fullName evidence="2">GH16 domain-containing protein</fullName>
    </recommendedName>
</protein>
<evidence type="ECO:0000313" key="3">
    <source>
        <dbReference type="EMBL" id="GAA2017614.1"/>
    </source>
</evidence>
<dbReference type="RefSeq" id="WP_344664469.1">
    <property type="nucleotide sequence ID" value="NZ_BAAAQN010000005.1"/>
</dbReference>
<organism evidence="3 4">
    <name type="scientific">Catenulispora yoronensis</name>
    <dbReference type="NCBI Taxonomy" id="450799"/>
    <lineage>
        <taxon>Bacteria</taxon>
        <taxon>Bacillati</taxon>
        <taxon>Actinomycetota</taxon>
        <taxon>Actinomycetes</taxon>
        <taxon>Catenulisporales</taxon>
        <taxon>Catenulisporaceae</taxon>
        <taxon>Catenulispora</taxon>
    </lineage>
</organism>
<feature type="transmembrane region" description="Helical" evidence="1">
    <location>
        <begin position="291"/>
        <end position="311"/>
    </location>
</feature>
<feature type="transmembrane region" description="Helical" evidence="1">
    <location>
        <begin position="71"/>
        <end position="91"/>
    </location>
</feature>
<dbReference type="PANTHER" id="PTHR23028:SF53">
    <property type="entry name" value="ACYL_TRANSF_3 DOMAIN-CONTAINING PROTEIN"/>
    <property type="match status" value="1"/>
</dbReference>
<dbReference type="Pfam" id="PF19040">
    <property type="entry name" value="SGNH"/>
    <property type="match status" value="1"/>
</dbReference>
<name>A0ABP5F6L0_9ACTN</name>
<dbReference type="PANTHER" id="PTHR23028">
    <property type="entry name" value="ACETYLTRANSFERASE"/>
    <property type="match status" value="1"/>
</dbReference>
<feature type="transmembrane region" description="Helical" evidence="1">
    <location>
        <begin position="143"/>
        <end position="159"/>
    </location>
</feature>
<evidence type="ECO:0000313" key="4">
    <source>
        <dbReference type="Proteomes" id="UP001500751"/>
    </source>
</evidence>
<dbReference type="SUPFAM" id="SSF49899">
    <property type="entry name" value="Concanavalin A-like lectins/glucanases"/>
    <property type="match status" value="1"/>
</dbReference>
<feature type="transmembrane region" description="Helical" evidence="1">
    <location>
        <begin position="230"/>
        <end position="246"/>
    </location>
</feature>
<dbReference type="InterPro" id="IPR000757">
    <property type="entry name" value="Beta-glucanase-like"/>
</dbReference>
<dbReference type="EMBL" id="BAAAQN010000005">
    <property type="protein sequence ID" value="GAA2017614.1"/>
    <property type="molecule type" value="Genomic_DNA"/>
</dbReference>
<dbReference type="Pfam" id="PF01757">
    <property type="entry name" value="Acyl_transf_3"/>
    <property type="match status" value="1"/>
</dbReference>
<dbReference type="Gene3D" id="2.60.120.200">
    <property type="match status" value="1"/>
</dbReference>
<dbReference type="InterPro" id="IPR002656">
    <property type="entry name" value="Acyl_transf_3_dom"/>
</dbReference>
<keyword evidence="1" id="KW-1133">Transmembrane helix</keyword>
<dbReference type="InterPro" id="IPR050879">
    <property type="entry name" value="Acyltransferase_3"/>
</dbReference>
<feature type="transmembrane region" description="Helical" evidence="1">
    <location>
        <begin position="252"/>
        <end position="270"/>
    </location>
</feature>
<dbReference type="InterPro" id="IPR043968">
    <property type="entry name" value="SGNH"/>
</dbReference>
<dbReference type="InterPro" id="IPR013320">
    <property type="entry name" value="ConA-like_dom_sf"/>
</dbReference>
<gene>
    <name evidence="3" type="ORF">GCM10009839_11840</name>
</gene>
<dbReference type="Proteomes" id="UP001500751">
    <property type="component" value="Unassembled WGS sequence"/>
</dbReference>
<evidence type="ECO:0000256" key="1">
    <source>
        <dbReference type="SAM" id="Phobius"/>
    </source>
</evidence>
<accession>A0ABP5F6L0</accession>
<keyword evidence="1" id="KW-0472">Membrane</keyword>
<evidence type="ECO:0000259" key="2">
    <source>
        <dbReference type="PROSITE" id="PS51762"/>
    </source>
</evidence>
<keyword evidence="1" id="KW-0812">Transmembrane</keyword>
<feature type="transmembrane region" description="Helical" evidence="1">
    <location>
        <begin position="166"/>
        <end position="188"/>
    </location>
</feature>
<feature type="transmembrane region" description="Helical" evidence="1">
    <location>
        <begin position="40"/>
        <end position="59"/>
    </location>
</feature>
<dbReference type="Pfam" id="PF26113">
    <property type="entry name" value="GH16_XgeA"/>
    <property type="match status" value="1"/>
</dbReference>
<dbReference type="PROSITE" id="PS51762">
    <property type="entry name" value="GH16_2"/>
    <property type="match status" value="1"/>
</dbReference>
<feature type="transmembrane region" description="Helical" evidence="1">
    <location>
        <begin position="358"/>
        <end position="380"/>
    </location>
</feature>
<sequence>MTDRKFRPDIEGLRALAVLTVIGFHAAVPGMAGGYVGVDVFFVVSGFLITGQVLGRPAFSLAEFYARRARRILPAACVVLLFTALATWIVLPPLRQHDVAYDLLTAALNGGNWRFVADQTDYLAASRAPSPLLHYWSLGVEEQFYVVWAPLVLLAILAARKRNRSIRAFVLGEILILSAASLALSLYWTTTSAPLAYMGSPSRAWQFGAGAILAVAVAGRTVAMRHLRTVAGYVGLALIVAATVVFDAKTPYPGTAALVPVAGTVLILFAGAGEYSKLSAPGLLAVRPARAVGRLSFALYLWHWPILVLAQAEWGDLPWETAAVLAALSALPAYGTMRLVEQPLRFSKLITSTPRRGLAIGATAVMLPLAAGLAVGTGAVNALGDTQPYDVRALPAAARTGQHLLAAPAVDRKGGSTVPSPAQARKDFPPDGACEVAPEAAVSTPCLFVPAPAGSPSPTGLVRDPDPPALNRMPADRIVLIGDSHAGQWFSAVSRIAADRHLAVEERVKQGCPFADLKVTSPVLGRDYRECYSWRASVLDQLRQEPRPALIIVTELNWYAPAAETAKAWDGPLAALAALGVPIAGIHDTPKPDTDIPVCVSGAQERWQDCAFNRSDALAADPLAADLRVTPVDFSSLLCPDTKCPAVLDGVLLYRDDSHLTNAAAYLLAARLGAQLPFAKPWSTVYTADFQGPAGAPLPPQDWLVDTGHCYPGCPAPNWGTEEVESMSGDPANVALDGAGALRITPVRAADGSWTSGRVETRRSDFAAPPGGVLKLSARLTLPDVTTSDGAGYWPAFWALGSGVRDGSQAWPGAGEIDVLEALNGRASTWSTLHCGISPGGPCGEPGGVSSGEHPCPACTSGPHEYSVEIDRSRSPEQIRWSIDGTEVFHVDAAQVDAATWDAAVHHGFFVIFDVAVGGSFPGSVGGPDAARPGSGTVSGKPMTIESFQVSTRAG</sequence>
<feature type="transmembrane region" description="Helical" evidence="1">
    <location>
        <begin position="12"/>
        <end position="28"/>
    </location>
</feature>
<feature type="domain" description="GH16" evidence="2">
    <location>
        <begin position="691"/>
        <end position="955"/>
    </location>
</feature>
<keyword evidence="4" id="KW-1185">Reference proteome</keyword>